<feature type="transmembrane region" description="Helical" evidence="6">
    <location>
        <begin position="93"/>
        <end position="110"/>
    </location>
</feature>
<dbReference type="Pfam" id="PF02133">
    <property type="entry name" value="Transp_cyt_pur"/>
    <property type="match status" value="1"/>
</dbReference>
<feature type="transmembrane region" description="Helical" evidence="6">
    <location>
        <begin position="406"/>
        <end position="431"/>
    </location>
</feature>
<keyword evidence="5 6" id="KW-0472">Membrane</keyword>
<evidence type="ECO:0000313" key="8">
    <source>
        <dbReference type="Proteomes" id="UP000027730"/>
    </source>
</evidence>
<feature type="transmembrane region" description="Helical" evidence="6">
    <location>
        <begin position="185"/>
        <end position="206"/>
    </location>
</feature>
<evidence type="ECO:0000256" key="6">
    <source>
        <dbReference type="SAM" id="Phobius"/>
    </source>
</evidence>
<feature type="transmembrane region" description="Helical" evidence="6">
    <location>
        <begin position="213"/>
        <end position="244"/>
    </location>
</feature>
<keyword evidence="4 6" id="KW-1133">Transmembrane helix</keyword>
<name>A0A074W9I4_9PEZI</name>
<dbReference type="OrthoDB" id="2018619at2759"/>
<keyword evidence="8" id="KW-1185">Reference proteome</keyword>
<evidence type="ECO:0000256" key="2">
    <source>
        <dbReference type="ARBA" id="ARBA00008974"/>
    </source>
</evidence>
<keyword evidence="3 6" id="KW-0812">Transmembrane</keyword>
<organism evidence="7 8">
    <name type="scientific">Aureobasidium namibiae CBS 147.97</name>
    <dbReference type="NCBI Taxonomy" id="1043004"/>
    <lineage>
        <taxon>Eukaryota</taxon>
        <taxon>Fungi</taxon>
        <taxon>Dikarya</taxon>
        <taxon>Ascomycota</taxon>
        <taxon>Pezizomycotina</taxon>
        <taxon>Dothideomycetes</taxon>
        <taxon>Dothideomycetidae</taxon>
        <taxon>Dothideales</taxon>
        <taxon>Saccotheciaceae</taxon>
        <taxon>Aureobasidium</taxon>
    </lineage>
</organism>
<dbReference type="Proteomes" id="UP000027730">
    <property type="component" value="Unassembled WGS sequence"/>
</dbReference>
<gene>
    <name evidence="7" type="ORF">M436DRAFT_86525</name>
</gene>
<dbReference type="Gene3D" id="1.10.4160.10">
    <property type="entry name" value="Hydantoin permease"/>
    <property type="match status" value="1"/>
</dbReference>
<dbReference type="PANTHER" id="PTHR30618:SF0">
    <property type="entry name" value="PURINE-URACIL PERMEASE NCS1"/>
    <property type="match status" value="1"/>
</dbReference>
<reference evidence="7 8" key="1">
    <citation type="journal article" date="2014" name="BMC Genomics">
        <title>Genome sequencing of four Aureobasidium pullulans varieties: biotechnological potential, stress tolerance, and description of new species.</title>
        <authorList>
            <person name="Gostin Ar C."/>
            <person name="Ohm R.A."/>
            <person name="Kogej T."/>
            <person name="Sonjak S."/>
            <person name="Turk M."/>
            <person name="Zajc J."/>
            <person name="Zalar P."/>
            <person name="Grube M."/>
            <person name="Sun H."/>
            <person name="Han J."/>
            <person name="Sharma A."/>
            <person name="Chiniquy J."/>
            <person name="Ngan C.Y."/>
            <person name="Lipzen A."/>
            <person name="Barry K."/>
            <person name="Grigoriev I.V."/>
            <person name="Gunde-Cimerman N."/>
        </authorList>
    </citation>
    <scope>NUCLEOTIDE SEQUENCE [LARGE SCALE GENOMIC DNA]</scope>
    <source>
        <strain evidence="7 8">CBS 147.97</strain>
    </source>
</reference>
<comment type="subcellular location">
    <subcellularLocation>
        <location evidence="1">Membrane</location>
        <topology evidence="1">Multi-pass membrane protein</topology>
    </subcellularLocation>
</comment>
<dbReference type="HOGENOM" id="CLU_021555_4_1_1"/>
<dbReference type="InterPro" id="IPR001248">
    <property type="entry name" value="Pur-cyt_permease"/>
</dbReference>
<evidence type="ECO:0000256" key="5">
    <source>
        <dbReference type="ARBA" id="ARBA00023136"/>
    </source>
</evidence>
<evidence type="ECO:0000256" key="3">
    <source>
        <dbReference type="ARBA" id="ARBA00022692"/>
    </source>
</evidence>
<dbReference type="GeneID" id="25417739"/>
<feature type="transmembrane region" description="Helical" evidence="6">
    <location>
        <begin position="493"/>
        <end position="512"/>
    </location>
</feature>
<sequence>MEPLRLRFFSKINHIKASSKAKLHREGWALPKQTTSFAPEGTWTNVDLDVTPLERRIWTPLSFLGYWVSDVLSAQSWQIGASILAIGLTYREAIYCIIIGSSVMAGAIALNGAPGAYLRVPFPVWSRSAFGYHGAKLPVICRMITALFWHSIQTYTGSLAMTVMLTAVWPSFAHMPNHLPENAGITSSGLLSHLLFWSLQLPFLLIRPHKLKWFFVVKAFITITAAVGTTIAVCVMAGGSGTIWDQLPQVQGSTRVWLIIATLTAQTGSWSTVGTNISDFTRYAKKPRSIYYQALLFPTICFGIAMLGVISASASKPLYGEYVWDPLTLASKWTSPAGRLGAFYCGLAWCIAQIGVNVSANVISVSNDLTSLFPRYINLRRAALLTTVVGGWGMVPWKIITGAASLIDFMASLGIFLAPIIGISIADYWVVKRRRIEIAALYRPGGRYRYHAGINWRAMLAMLCSVGPTMPRLVKNISPSLDIGGAQYINDLVWYYGFVVSFSVYIVVSLIWPAEDTLVAKYLLSEDAELEVQVVEEFPVKMEKD</sequence>
<dbReference type="CDD" id="cd11482">
    <property type="entry name" value="SLC-NCS1sbd_NRT1-like"/>
    <property type="match status" value="1"/>
</dbReference>
<proteinExistence type="inferred from homology"/>
<dbReference type="PANTHER" id="PTHR30618">
    <property type="entry name" value="NCS1 FAMILY PURINE/PYRIMIDINE TRANSPORTER"/>
    <property type="match status" value="1"/>
</dbReference>
<comment type="similarity">
    <text evidence="2">Belongs to the purine-cytosine permease (2.A.39) family.</text>
</comment>
<dbReference type="InterPro" id="IPR045225">
    <property type="entry name" value="Uracil/uridine/allantoin_perm"/>
</dbReference>
<dbReference type="GO" id="GO:0015205">
    <property type="term" value="F:nucleobase transmembrane transporter activity"/>
    <property type="evidence" value="ECO:0007669"/>
    <property type="project" value="TreeGrafter"/>
</dbReference>
<evidence type="ECO:0000313" key="7">
    <source>
        <dbReference type="EMBL" id="KEQ68279.1"/>
    </source>
</evidence>
<feature type="transmembrane region" description="Helical" evidence="6">
    <location>
        <begin position="341"/>
        <end position="362"/>
    </location>
</feature>
<evidence type="ECO:0000256" key="4">
    <source>
        <dbReference type="ARBA" id="ARBA00022989"/>
    </source>
</evidence>
<dbReference type="AlphaFoldDB" id="A0A074W9I4"/>
<dbReference type="RefSeq" id="XP_013422488.1">
    <property type="nucleotide sequence ID" value="XM_013567034.1"/>
</dbReference>
<feature type="transmembrane region" description="Helical" evidence="6">
    <location>
        <begin position="256"/>
        <end position="278"/>
    </location>
</feature>
<feature type="transmembrane region" description="Helical" evidence="6">
    <location>
        <begin position="382"/>
        <end position="400"/>
    </location>
</feature>
<feature type="transmembrane region" description="Helical" evidence="6">
    <location>
        <begin position="156"/>
        <end position="173"/>
    </location>
</feature>
<accession>A0A074W9I4</accession>
<dbReference type="GO" id="GO:0005886">
    <property type="term" value="C:plasma membrane"/>
    <property type="evidence" value="ECO:0007669"/>
    <property type="project" value="TreeGrafter"/>
</dbReference>
<dbReference type="EMBL" id="KL584732">
    <property type="protein sequence ID" value="KEQ68279.1"/>
    <property type="molecule type" value="Genomic_DNA"/>
</dbReference>
<evidence type="ECO:0000256" key="1">
    <source>
        <dbReference type="ARBA" id="ARBA00004141"/>
    </source>
</evidence>
<feature type="transmembrane region" description="Helical" evidence="6">
    <location>
        <begin position="290"/>
        <end position="314"/>
    </location>
</feature>
<protein>
    <submittedName>
        <fullName evidence="7">Putative uracil permease</fullName>
    </submittedName>
</protein>